<evidence type="ECO:0000313" key="2">
    <source>
        <dbReference type="EMBL" id="QGX08824.1"/>
    </source>
</evidence>
<dbReference type="Pfam" id="PF13614">
    <property type="entry name" value="AAA_31"/>
    <property type="match status" value="1"/>
</dbReference>
<feature type="domain" description="AAA" evidence="1">
    <location>
        <begin position="22"/>
        <end position="182"/>
    </location>
</feature>
<dbReference type="PANTHER" id="PTHR13696:SF52">
    <property type="entry name" value="PARA FAMILY PROTEIN CT_582"/>
    <property type="match status" value="1"/>
</dbReference>
<dbReference type="PANTHER" id="PTHR13696">
    <property type="entry name" value="P-LOOP CONTAINING NUCLEOSIDE TRIPHOSPHATE HYDROLASE"/>
    <property type="match status" value="1"/>
</dbReference>
<protein>
    <submittedName>
        <fullName evidence="2">AAA family ATPase</fullName>
    </submittedName>
</protein>
<dbReference type="InterPro" id="IPR050678">
    <property type="entry name" value="DNA_Partitioning_ATPase"/>
</dbReference>
<dbReference type="KEGG" id="jme:EEW87_17620"/>
<keyword evidence="2" id="KW-0614">Plasmid</keyword>
<dbReference type="InterPro" id="IPR025669">
    <property type="entry name" value="AAA_dom"/>
</dbReference>
<evidence type="ECO:0000313" key="3">
    <source>
        <dbReference type="Proteomes" id="UP000271708"/>
    </source>
</evidence>
<name>A0A650GFV4_9MICO</name>
<reference evidence="2 3" key="1">
    <citation type="submission" date="2019-11" db="EMBL/GenBank/DDBJ databases">
        <title>Complete Genome Sequence of Janibacter melonis M714.</title>
        <authorList>
            <person name="Zhao Q."/>
        </authorList>
    </citation>
    <scope>NUCLEOTIDE SEQUENCE [LARGE SCALE GENOMIC DNA]</scope>
    <source>
        <strain evidence="2 3">M714</strain>
        <plasmid evidence="2 3">unnamed</plasmid>
    </source>
</reference>
<sequence length="278" mass="29657">MTNARNLTTSTRQTKESPVAIYTVALSKGGSTKTTTAAEIAAELARRGRRVLAIDLDQQGNFSTRLGADDDTEVVAVASEVMTGDATVREAAVPSPSVPGVDLLVGTYDLAGLDQRPEVVTALRDQLPQVVGEWDDVVIDTPPALGLVTLAALAAADVVVAAVACETEAYDQLRRLVSFVDERVARMLNPGQQVHWIVPTRYDSRRLLDRDVVEMLNKDHPGRVSSPIREAVAARDAYTSGQPVSVYAPGSGIAQDYAAALAPILDVHRVTIKTTSTN</sequence>
<dbReference type="Proteomes" id="UP000271708">
    <property type="component" value="Plasmid unnamed"/>
</dbReference>
<gene>
    <name evidence="2" type="ORF">EEW87_17620</name>
</gene>
<geneLocation type="plasmid" evidence="2">
    <name>unnamed</name>
</geneLocation>
<accession>A0A650GFV4</accession>
<dbReference type="InterPro" id="IPR027417">
    <property type="entry name" value="P-loop_NTPase"/>
</dbReference>
<dbReference type="SUPFAM" id="SSF52540">
    <property type="entry name" value="P-loop containing nucleoside triphosphate hydrolases"/>
    <property type="match status" value="1"/>
</dbReference>
<dbReference type="Gene3D" id="3.40.50.300">
    <property type="entry name" value="P-loop containing nucleotide triphosphate hydrolases"/>
    <property type="match status" value="1"/>
</dbReference>
<dbReference type="EMBL" id="CP046475">
    <property type="protein sequence ID" value="QGX08824.1"/>
    <property type="molecule type" value="Genomic_DNA"/>
</dbReference>
<organism evidence="2 3">
    <name type="scientific">Janibacter melonis</name>
    <dbReference type="NCBI Taxonomy" id="262209"/>
    <lineage>
        <taxon>Bacteria</taxon>
        <taxon>Bacillati</taxon>
        <taxon>Actinomycetota</taxon>
        <taxon>Actinomycetes</taxon>
        <taxon>Micrococcales</taxon>
        <taxon>Intrasporangiaceae</taxon>
        <taxon>Janibacter</taxon>
    </lineage>
</organism>
<proteinExistence type="predicted"/>
<dbReference type="AlphaFoldDB" id="A0A650GFV4"/>
<evidence type="ECO:0000259" key="1">
    <source>
        <dbReference type="Pfam" id="PF13614"/>
    </source>
</evidence>